<name>A0A2S4PRV3_9PEZI</name>
<protein>
    <submittedName>
        <fullName evidence="1">Uncharacterized protein</fullName>
    </submittedName>
</protein>
<evidence type="ECO:0000313" key="2">
    <source>
        <dbReference type="Proteomes" id="UP000237438"/>
    </source>
</evidence>
<keyword evidence="2" id="KW-1185">Reference proteome</keyword>
<sequence length="240" mass="26940">MIRLEHDHEARKTEPYLLRQQLQRIIPEPSLIADAMQVLSGIAILAPTLAKAAAILQHKDTIVMDNLYYRITTQTANFYGRKRDSLDGLLLQKSGFASISDEVSIKQTAWTKRSEESSDLIGHISIYIPETKARKFPLRHQLFGFTFDVLSPESKIDLFQTTLHSRHLGLDDIQDSLPIAWDPISEPEAFNATCQISSTSPALICDVKSASGTGKIAGIVTVDVKRAFDDVLYKRLLYRL</sequence>
<comment type="caution">
    <text evidence="1">The sequence shown here is derived from an EMBL/GenBank/DDBJ whole genome shotgun (WGS) entry which is preliminary data.</text>
</comment>
<reference evidence="1 2" key="1">
    <citation type="submission" date="2017-10" db="EMBL/GenBank/DDBJ databases">
        <title>Development of genomic resources for the powdery mildew, Erysiphe pulchra.</title>
        <authorList>
            <person name="Wadl P.A."/>
            <person name="Mack B.M."/>
            <person name="Moore G."/>
            <person name="Beltz S.B."/>
        </authorList>
    </citation>
    <scope>NUCLEOTIDE SEQUENCE [LARGE SCALE GENOMIC DNA]</scope>
    <source>
        <strain evidence="1">Cflorida</strain>
    </source>
</reference>
<dbReference type="Proteomes" id="UP000237438">
    <property type="component" value="Unassembled WGS sequence"/>
</dbReference>
<gene>
    <name evidence="1" type="ORF">EPUL_002711</name>
</gene>
<evidence type="ECO:0000313" key="1">
    <source>
        <dbReference type="EMBL" id="POS84775.1"/>
    </source>
</evidence>
<organism evidence="1 2">
    <name type="scientific">Erysiphe pulchra</name>
    <dbReference type="NCBI Taxonomy" id="225359"/>
    <lineage>
        <taxon>Eukaryota</taxon>
        <taxon>Fungi</taxon>
        <taxon>Dikarya</taxon>
        <taxon>Ascomycota</taxon>
        <taxon>Pezizomycotina</taxon>
        <taxon>Leotiomycetes</taxon>
        <taxon>Erysiphales</taxon>
        <taxon>Erysiphaceae</taxon>
        <taxon>Erysiphe</taxon>
    </lineage>
</organism>
<proteinExistence type="predicted"/>
<dbReference type="AlphaFoldDB" id="A0A2S4PRV3"/>
<dbReference type="EMBL" id="PEDP01000866">
    <property type="protein sequence ID" value="POS84775.1"/>
    <property type="molecule type" value="Genomic_DNA"/>
</dbReference>
<accession>A0A2S4PRV3</accession>